<accession>A0ABV9KZS1</accession>
<reference evidence="3" key="1">
    <citation type="journal article" date="2019" name="Int. J. Syst. Evol. Microbiol.">
        <title>The Global Catalogue of Microorganisms (GCM) 10K type strain sequencing project: providing services to taxonomists for standard genome sequencing and annotation.</title>
        <authorList>
            <consortium name="The Broad Institute Genomics Platform"/>
            <consortium name="The Broad Institute Genome Sequencing Center for Infectious Disease"/>
            <person name="Wu L."/>
            <person name="Ma J."/>
        </authorList>
    </citation>
    <scope>NUCLEOTIDE SEQUENCE [LARGE SCALE GENOMIC DNA]</scope>
    <source>
        <strain evidence="3">CCUG 66188</strain>
    </source>
</reference>
<name>A0ABV9KZS1_9BACT</name>
<evidence type="ECO:0000313" key="2">
    <source>
        <dbReference type="EMBL" id="MFC4675439.1"/>
    </source>
</evidence>
<gene>
    <name evidence="2" type="ORF">ACFO6W_17235</name>
</gene>
<organism evidence="2 3">
    <name type="scientific">Dysgonomonas termitidis</name>
    <dbReference type="NCBI Taxonomy" id="1516126"/>
    <lineage>
        <taxon>Bacteria</taxon>
        <taxon>Pseudomonadati</taxon>
        <taxon>Bacteroidota</taxon>
        <taxon>Bacteroidia</taxon>
        <taxon>Bacteroidales</taxon>
        <taxon>Dysgonomonadaceae</taxon>
        <taxon>Dysgonomonas</taxon>
    </lineage>
</organism>
<keyword evidence="1" id="KW-1133">Transmembrane helix</keyword>
<feature type="transmembrane region" description="Helical" evidence="1">
    <location>
        <begin position="20"/>
        <end position="39"/>
    </location>
</feature>
<dbReference type="EMBL" id="JBHSGN010000100">
    <property type="protein sequence ID" value="MFC4675439.1"/>
    <property type="molecule type" value="Genomic_DNA"/>
</dbReference>
<keyword evidence="1" id="KW-0472">Membrane</keyword>
<keyword evidence="1" id="KW-0812">Transmembrane</keyword>
<proteinExistence type="predicted"/>
<evidence type="ECO:0000313" key="3">
    <source>
        <dbReference type="Proteomes" id="UP001596023"/>
    </source>
</evidence>
<sequence length="151" mass="16857">MNELNINYEEISSTKKTANIITGAYLAVFTLYFTVTEGIASRFGLLFFCATAGFILAAILILSNTVWLKGAVLRIDTGSITSALPKQSKATIDWTSVSRVNIGMSYIVFLINGEKKQRRLDLVTLRYEDVLATKAKIVEICEYKNIPYQND</sequence>
<keyword evidence="3" id="KW-1185">Reference proteome</keyword>
<comment type="caution">
    <text evidence="2">The sequence shown here is derived from an EMBL/GenBank/DDBJ whole genome shotgun (WGS) entry which is preliminary data.</text>
</comment>
<evidence type="ECO:0000256" key="1">
    <source>
        <dbReference type="SAM" id="Phobius"/>
    </source>
</evidence>
<dbReference type="RefSeq" id="WP_379998666.1">
    <property type="nucleotide sequence ID" value="NZ_JBHSGN010000100.1"/>
</dbReference>
<dbReference type="Proteomes" id="UP001596023">
    <property type="component" value="Unassembled WGS sequence"/>
</dbReference>
<protein>
    <recommendedName>
        <fullName evidence="4">PH domain-containing protein</fullName>
    </recommendedName>
</protein>
<feature type="transmembrane region" description="Helical" evidence="1">
    <location>
        <begin position="45"/>
        <end position="67"/>
    </location>
</feature>
<evidence type="ECO:0008006" key="4">
    <source>
        <dbReference type="Google" id="ProtNLM"/>
    </source>
</evidence>